<dbReference type="EMBL" id="BFAD01000001">
    <property type="protein sequence ID" value="GBE77709.1"/>
    <property type="molecule type" value="Genomic_DNA"/>
</dbReference>
<dbReference type="InParanoid" id="A0A401G6C5"/>
<dbReference type="GeneID" id="38774626"/>
<sequence>MPALLEIKAKVLHQRLYNTDWEEDLSCGVPQLGFLSKTVGEPLLCAARAVQERFVNEISPQSKKNVFGLQLFLILSQCLDCLLHLPMFPSHAVALGAHTQCLVLELWGYLTYVSIVAPRIADGRYDARGATLPIRGAFTVDGAVAQELFCVGIPFWFIQTLTHRTVILKVVQPLLVNSALSLALEAKVDVLPWNSV</sequence>
<evidence type="ECO:0000313" key="2">
    <source>
        <dbReference type="Proteomes" id="UP000287166"/>
    </source>
</evidence>
<gene>
    <name evidence="1" type="ORF">SCP_0105910</name>
</gene>
<accession>A0A401G6C5</accession>
<keyword evidence="2" id="KW-1185">Reference proteome</keyword>
<dbReference type="AlphaFoldDB" id="A0A401G6C5"/>
<protein>
    <submittedName>
        <fullName evidence="1">Uncharacterized protein</fullName>
    </submittedName>
</protein>
<dbReference type="OrthoDB" id="2804607at2759"/>
<evidence type="ECO:0000313" key="1">
    <source>
        <dbReference type="EMBL" id="GBE77709.1"/>
    </source>
</evidence>
<comment type="caution">
    <text evidence="1">The sequence shown here is derived from an EMBL/GenBank/DDBJ whole genome shotgun (WGS) entry which is preliminary data.</text>
</comment>
<proteinExistence type="predicted"/>
<dbReference type="RefSeq" id="XP_027608622.1">
    <property type="nucleotide sequence ID" value="XM_027752821.1"/>
</dbReference>
<dbReference type="Proteomes" id="UP000287166">
    <property type="component" value="Unassembled WGS sequence"/>
</dbReference>
<name>A0A401G6C5_9APHY</name>
<reference evidence="1 2" key="1">
    <citation type="journal article" date="2018" name="Sci. Rep.">
        <title>Genome sequence of the cauliflower mushroom Sparassis crispa (Hanabiratake) and its association with beneficial usage.</title>
        <authorList>
            <person name="Kiyama R."/>
            <person name="Furutani Y."/>
            <person name="Kawaguchi K."/>
            <person name="Nakanishi T."/>
        </authorList>
    </citation>
    <scope>NUCLEOTIDE SEQUENCE [LARGE SCALE GENOMIC DNA]</scope>
</reference>
<organism evidence="1 2">
    <name type="scientific">Sparassis crispa</name>
    <dbReference type="NCBI Taxonomy" id="139825"/>
    <lineage>
        <taxon>Eukaryota</taxon>
        <taxon>Fungi</taxon>
        <taxon>Dikarya</taxon>
        <taxon>Basidiomycota</taxon>
        <taxon>Agaricomycotina</taxon>
        <taxon>Agaricomycetes</taxon>
        <taxon>Polyporales</taxon>
        <taxon>Sparassidaceae</taxon>
        <taxon>Sparassis</taxon>
    </lineage>
</organism>